<keyword evidence="3" id="KW-1185">Reference proteome</keyword>
<dbReference type="EMBL" id="CP003010">
    <property type="protein sequence ID" value="AEO67374.1"/>
    <property type="molecule type" value="Genomic_DNA"/>
</dbReference>
<proteinExistence type="predicted"/>
<feature type="region of interest" description="Disordered" evidence="1">
    <location>
        <begin position="77"/>
        <end position="121"/>
    </location>
</feature>
<reference evidence="2 3" key="1">
    <citation type="journal article" date="2011" name="Nat. Biotechnol.">
        <title>Comparative genomic analysis of the thermophilic biomass-degrading fungi Myceliophthora thermophila and Thielavia terrestris.</title>
        <authorList>
            <person name="Berka R.M."/>
            <person name="Grigoriev I.V."/>
            <person name="Otillar R."/>
            <person name="Salamov A."/>
            <person name="Grimwood J."/>
            <person name="Reid I."/>
            <person name="Ishmael N."/>
            <person name="John T."/>
            <person name="Darmond C."/>
            <person name="Moisan M.-C."/>
            <person name="Henrissat B."/>
            <person name="Coutinho P.M."/>
            <person name="Lombard V."/>
            <person name="Natvig D.O."/>
            <person name="Lindquist E."/>
            <person name="Schmutz J."/>
            <person name="Lucas S."/>
            <person name="Harris P."/>
            <person name="Powlowski J."/>
            <person name="Bellemare A."/>
            <person name="Taylor D."/>
            <person name="Butler G."/>
            <person name="de Vries R.P."/>
            <person name="Allijn I.E."/>
            <person name="van den Brink J."/>
            <person name="Ushinsky S."/>
            <person name="Storms R."/>
            <person name="Powell A.J."/>
            <person name="Paulsen I.T."/>
            <person name="Elbourne L.D.H."/>
            <person name="Baker S.E."/>
            <person name="Magnuson J."/>
            <person name="LaBoissiere S."/>
            <person name="Clutterbuck A.J."/>
            <person name="Martinez D."/>
            <person name="Wogulis M."/>
            <person name="de Leon A.L."/>
            <person name="Rey M.W."/>
            <person name="Tsang A."/>
        </authorList>
    </citation>
    <scope>NUCLEOTIDE SEQUENCE [LARGE SCALE GENOMIC DNA]</scope>
    <source>
        <strain evidence="3">ATCC 38088 / NRRL 8126</strain>
    </source>
</reference>
<dbReference type="KEGG" id="ttt:THITE_2088863"/>
<evidence type="ECO:0000256" key="1">
    <source>
        <dbReference type="SAM" id="MobiDB-lite"/>
    </source>
</evidence>
<evidence type="ECO:0000313" key="3">
    <source>
        <dbReference type="Proteomes" id="UP000008181"/>
    </source>
</evidence>
<dbReference type="HOGENOM" id="CLU_1587636_0_0_1"/>
<evidence type="ECO:0000313" key="2">
    <source>
        <dbReference type="EMBL" id="AEO67374.1"/>
    </source>
</evidence>
<feature type="compositionally biased region" description="Polar residues" evidence="1">
    <location>
        <begin position="85"/>
        <end position="102"/>
    </location>
</feature>
<dbReference type="Proteomes" id="UP000008181">
    <property type="component" value="Chromosome 2"/>
</dbReference>
<dbReference type="RefSeq" id="XP_003653710.1">
    <property type="nucleotide sequence ID" value="XM_003653662.1"/>
</dbReference>
<dbReference type="GeneID" id="11520625"/>
<gene>
    <name evidence="2" type="ORF">THITE_2088863</name>
</gene>
<organism evidence="2 3">
    <name type="scientific">Thermothielavioides terrestris (strain ATCC 38088 / NRRL 8126)</name>
    <name type="common">Thielavia terrestris</name>
    <dbReference type="NCBI Taxonomy" id="578455"/>
    <lineage>
        <taxon>Eukaryota</taxon>
        <taxon>Fungi</taxon>
        <taxon>Dikarya</taxon>
        <taxon>Ascomycota</taxon>
        <taxon>Pezizomycotina</taxon>
        <taxon>Sordariomycetes</taxon>
        <taxon>Sordariomycetidae</taxon>
        <taxon>Sordariales</taxon>
        <taxon>Chaetomiaceae</taxon>
        <taxon>Thermothielavioides</taxon>
        <taxon>Thermothielavioides terrestris</taxon>
    </lineage>
</organism>
<sequence>MSKRWGYYGGPKDGKQLQDLDELSLQLALELSLAEDGPAKETETDQKLEKAVLDFQASIAESNKTRPIAASFDGTVEAAGDVTPVSGTTRDSARGSPTQTQRALPRLRKQKRVERHEDPSPADDWCFACGGELVAPGLHNDGVRAETSLVLGCGHIVGSECLTCSVEN</sequence>
<dbReference type="AlphaFoldDB" id="G2R184"/>
<accession>G2R184</accession>
<protein>
    <submittedName>
        <fullName evidence="2">Uncharacterized protein</fullName>
    </submittedName>
</protein>
<name>G2R184_THETT</name>